<feature type="non-terminal residue" evidence="2">
    <location>
        <position position="250"/>
    </location>
</feature>
<comment type="caution">
    <text evidence="2">The sequence shown here is derived from an EMBL/GenBank/DDBJ whole genome shotgun (WGS) entry which is preliminary data.</text>
</comment>
<evidence type="ECO:0000256" key="1">
    <source>
        <dbReference type="SAM" id="SignalP"/>
    </source>
</evidence>
<proteinExistence type="predicted"/>
<accession>A0A7V2SY53</accession>
<protein>
    <submittedName>
        <fullName evidence="2">Uncharacterized protein</fullName>
    </submittedName>
</protein>
<keyword evidence="1" id="KW-0732">Signal</keyword>
<organism evidence="2">
    <name type="scientific">Leucothrix mucor</name>
    <dbReference type="NCBI Taxonomy" id="45248"/>
    <lineage>
        <taxon>Bacteria</taxon>
        <taxon>Pseudomonadati</taxon>
        <taxon>Pseudomonadota</taxon>
        <taxon>Gammaproteobacteria</taxon>
        <taxon>Thiotrichales</taxon>
        <taxon>Thiotrichaceae</taxon>
        <taxon>Leucothrix</taxon>
    </lineage>
</organism>
<feature type="chain" id="PRO_5030786024" evidence="1">
    <location>
        <begin position="21"/>
        <end position="250"/>
    </location>
</feature>
<gene>
    <name evidence="2" type="ORF">ENJ51_00580</name>
</gene>
<dbReference type="Proteomes" id="UP000885750">
    <property type="component" value="Unassembled WGS sequence"/>
</dbReference>
<evidence type="ECO:0000313" key="2">
    <source>
        <dbReference type="EMBL" id="HFC91285.1"/>
    </source>
</evidence>
<sequence>MKLIVHALLLVLLFSTTAQTAPISNEQIPDTLKPWVDWVLYNQDQQNCPSAYNNKQRFCAWPSRLTLNLNNTQGQFQQHWQIHDTTWVRLPGDSKHWPQSVVVNDQPAIVLNKKGFPSVELGTGSHTVSGQFAWNSLPESMTVPPSTGLLSITRNGQPLAFPRINQQGQLWLDKSVQKKNIENSVNVQVFRKIVDGHPMRIETRIILNVSGNSRDITFPKVQLSGFIPLQLQSKLPARINQQGDLQLQVR</sequence>
<dbReference type="EMBL" id="DRMS01000017">
    <property type="protein sequence ID" value="HFC91285.1"/>
    <property type="molecule type" value="Genomic_DNA"/>
</dbReference>
<dbReference type="AlphaFoldDB" id="A0A7V2SY53"/>
<name>A0A7V2SY53_LEUMU</name>
<reference evidence="2" key="1">
    <citation type="journal article" date="2020" name="mSystems">
        <title>Genome- and Community-Level Interaction Insights into Carbon Utilization and Element Cycling Functions of Hydrothermarchaeota in Hydrothermal Sediment.</title>
        <authorList>
            <person name="Zhou Z."/>
            <person name="Liu Y."/>
            <person name="Xu W."/>
            <person name="Pan J."/>
            <person name="Luo Z.H."/>
            <person name="Li M."/>
        </authorList>
    </citation>
    <scope>NUCLEOTIDE SEQUENCE [LARGE SCALE GENOMIC DNA]</scope>
    <source>
        <strain evidence="2">HyVt-493</strain>
    </source>
</reference>
<feature type="signal peptide" evidence="1">
    <location>
        <begin position="1"/>
        <end position="20"/>
    </location>
</feature>